<organism evidence="1 2">
    <name type="scientific">Lophiotrema nucula</name>
    <dbReference type="NCBI Taxonomy" id="690887"/>
    <lineage>
        <taxon>Eukaryota</taxon>
        <taxon>Fungi</taxon>
        <taxon>Dikarya</taxon>
        <taxon>Ascomycota</taxon>
        <taxon>Pezizomycotina</taxon>
        <taxon>Dothideomycetes</taxon>
        <taxon>Pleosporomycetidae</taxon>
        <taxon>Pleosporales</taxon>
        <taxon>Lophiotremataceae</taxon>
        <taxon>Lophiotrema</taxon>
    </lineage>
</organism>
<evidence type="ECO:0000313" key="1">
    <source>
        <dbReference type="EMBL" id="KAF2118202.1"/>
    </source>
</evidence>
<dbReference type="Proteomes" id="UP000799770">
    <property type="component" value="Unassembled WGS sequence"/>
</dbReference>
<evidence type="ECO:0000313" key="2">
    <source>
        <dbReference type="Proteomes" id="UP000799770"/>
    </source>
</evidence>
<protein>
    <submittedName>
        <fullName evidence="1">Uncharacterized protein</fullName>
    </submittedName>
</protein>
<proteinExistence type="predicted"/>
<accession>A0A6A5ZFE4</accession>
<gene>
    <name evidence="1" type="ORF">BDV96DRAFT_488670</name>
</gene>
<dbReference type="OrthoDB" id="5356769at2759"/>
<dbReference type="AlphaFoldDB" id="A0A6A5ZFE4"/>
<name>A0A6A5ZFE4_9PLEO</name>
<sequence length="276" mass="30602">MSFYHCPTSALSQEVRRRGYIPDGSRETLSEWLQRDEEGRGTAATTISHLAIGDKEEGDGSGRQRTAYGEVVEPSALIGETIVHWTMNTFFPTIQLFFASGRSCTIACGQQLNAKIGLDPKLRYRLTDLAHEEEGYVSSSVLPQNLLGARPSIKIVAAELRQRVSVRVRPVETGVRIWSTGGHRYSEIVGQIHTVVGLRLDGMNEMAYIWARAESGAAQAKEEAIWASVWVAGLRDDIPLPPHVPQDCGKDKLQVVEILSMIRRKETPDTEMYGGH</sequence>
<keyword evidence="2" id="KW-1185">Reference proteome</keyword>
<reference evidence="1" key="1">
    <citation type="journal article" date="2020" name="Stud. Mycol.">
        <title>101 Dothideomycetes genomes: a test case for predicting lifestyles and emergence of pathogens.</title>
        <authorList>
            <person name="Haridas S."/>
            <person name="Albert R."/>
            <person name="Binder M."/>
            <person name="Bloem J."/>
            <person name="Labutti K."/>
            <person name="Salamov A."/>
            <person name="Andreopoulos B."/>
            <person name="Baker S."/>
            <person name="Barry K."/>
            <person name="Bills G."/>
            <person name="Bluhm B."/>
            <person name="Cannon C."/>
            <person name="Castanera R."/>
            <person name="Culley D."/>
            <person name="Daum C."/>
            <person name="Ezra D."/>
            <person name="Gonzalez J."/>
            <person name="Henrissat B."/>
            <person name="Kuo A."/>
            <person name="Liang C."/>
            <person name="Lipzen A."/>
            <person name="Lutzoni F."/>
            <person name="Magnuson J."/>
            <person name="Mondo S."/>
            <person name="Nolan M."/>
            <person name="Ohm R."/>
            <person name="Pangilinan J."/>
            <person name="Park H.-J."/>
            <person name="Ramirez L."/>
            <person name="Alfaro M."/>
            <person name="Sun H."/>
            <person name="Tritt A."/>
            <person name="Yoshinaga Y."/>
            <person name="Zwiers L.-H."/>
            <person name="Turgeon B."/>
            <person name="Goodwin S."/>
            <person name="Spatafora J."/>
            <person name="Crous P."/>
            <person name="Grigoriev I."/>
        </authorList>
    </citation>
    <scope>NUCLEOTIDE SEQUENCE</scope>
    <source>
        <strain evidence="1">CBS 627.86</strain>
    </source>
</reference>
<dbReference type="EMBL" id="ML977317">
    <property type="protein sequence ID" value="KAF2118202.1"/>
    <property type="molecule type" value="Genomic_DNA"/>
</dbReference>